<dbReference type="PANTHER" id="PTHR34406">
    <property type="entry name" value="PROTEIN YCEI"/>
    <property type="match status" value="1"/>
</dbReference>
<feature type="domain" description="Lipid/polyisoprenoid-binding YceI-like" evidence="1">
    <location>
        <begin position="28"/>
        <end position="195"/>
    </location>
</feature>
<dbReference type="Proteomes" id="UP000321954">
    <property type="component" value="Chromosome"/>
</dbReference>
<dbReference type="KEGG" id="anp:FK178_10560"/>
<keyword evidence="3" id="KW-1185">Reference proteome</keyword>
<accession>A0A5B8YPC5</accession>
<dbReference type="InterPro" id="IPR007372">
    <property type="entry name" value="Lipid/polyisoprenoid-bd_YceI"/>
</dbReference>
<name>A0A5B8YPC5_9FLAO</name>
<evidence type="ECO:0000259" key="1">
    <source>
        <dbReference type="SMART" id="SM00867"/>
    </source>
</evidence>
<dbReference type="Pfam" id="PF04264">
    <property type="entry name" value="YceI"/>
    <property type="match status" value="1"/>
</dbReference>
<proteinExistence type="predicted"/>
<reference evidence="2 3" key="1">
    <citation type="submission" date="2019-08" db="EMBL/GenBank/DDBJ databases">
        <title>Antarcticibacterium arcticum sp. nov., a bacterium isolated from marine sediment of the Canadian Beaufort Sea.</title>
        <authorList>
            <person name="Lee Y.M."/>
            <person name="Baek K."/>
            <person name="Lee D.-H."/>
            <person name="Shin S.C."/>
            <person name="Jin Y.K."/>
            <person name="Park Y."/>
        </authorList>
    </citation>
    <scope>NUCLEOTIDE SEQUENCE [LARGE SCALE GENOMIC DNA]</scope>
    <source>
        <strain evidence="2 3">PAMC 28998</strain>
    </source>
</reference>
<gene>
    <name evidence="2" type="ORF">FK178_10560</name>
</gene>
<dbReference type="InterPro" id="IPR036761">
    <property type="entry name" value="TTHA0802/YceI-like_sf"/>
</dbReference>
<dbReference type="RefSeq" id="WP_146834652.1">
    <property type="nucleotide sequence ID" value="NZ_CP042476.1"/>
</dbReference>
<dbReference type="SMART" id="SM00867">
    <property type="entry name" value="YceI"/>
    <property type="match status" value="1"/>
</dbReference>
<evidence type="ECO:0000313" key="3">
    <source>
        <dbReference type="Proteomes" id="UP000321954"/>
    </source>
</evidence>
<dbReference type="Gene3D" id="2.40.128.110">
    <property type="entry name" value="Lipid/polyisoprenoid-binding, YceI-like"/>
    <property type="match status" value="1"/>
</dbReference>
<dbReference type="EMBL" id="CP042476">
    <property type="protein sequence ID" value="QED38136.1"/>
    <property type="molecule type" value="Genomic_DNA"/>
</dbReference>
<sequence length="196" mass="21316">MNTLKNLKLALGTLLIMIVTTQISVAQTYNLNNASSSLKVEGTSNVHDWELEAKEQQGKIVAELDNGQLVKITQLDFTVKAESLKSGKSGMDKNTYKALNTDKHKQITYKLTKVNNIDCTKTGSCKVTTSGTLTIAGNSKPIDITFDAKITGDKITLTGSKALKMSEYKVDPPTAMFGTITTGDQVTIKFQSNFTK</sequence>
<organism evidence="2 3">
    <name type="scientific">Antarcticibacterium arcticum</name>
    <dbReference type="NCBI Taxonomy" id="2585771"/>
    <lineage>
        <taxon>Bacteria</taxon>
        <taxon>Pseudomonadati</taxon>
        <taxon>Bacteroidota</taxon>
        <taxon>Flavobacteriia</taxon>
        <taxon>Flavobacteriales</taxon>
        <taxon>Flavobacteriaceae</taxon>
        <taxon>Antarcticibacterium</taxon>
    </lineage>
</organism>
<evidence type="ECO:0000313" key="2">
    <source>
        <dbReference type="EMBL" id="QED38136.1"/>
    </source>
</evidence>
<dbReference type="SUPFAM" id="SSF101874">
    <property type="entry name" value="YceI-like"/>
    <property type="match status" value="1"/>
</dbReference>
<dbReference type="PANTHER" id="PTHR34406:SF1">
    <property type="entry name" value="PROTEIN YCEI"/>
    <property type="match status" value="1"/>
</dbReference>
<dbReference type="AlphaFoldDB" id="A0A5B8YPC5"/>
<dbReference type="OrthoDB" id="9794147at2"/>
<protein>
    <submittedName>
        <fullName evidence="2">YceI family protein</fullName>
    </submittedName>
</protein>